<dbReference type="Proteomes" id="UP000326198">
    <property type="component" value="Unassembled WGS sequence"/>
</dbReference>
<sequence length="217" mass="24333">MSQNLTFTIPPHLNEYNIPLSSFKAARPQWTNFVVGGLVFSRSSRDSHHKPSEKGEPRVLLLQRALTDSLPGYWEGPGGGCEETDETILTAAAREVVEESGLHVSRIVDLVGIEEWTKEKNGTRLFVAKLAFLVEVHEAHGDFGEEIVGTEGQTTVEVDGDTVQRWEDRVRVEPSEHSTFEWATEEQVRLSLEGKGKYKILDDEGRSLLKAFRMVAQ</sequence>
<feature type="domain" description="Nudix hydrolase" evidence="2">
    <location>
        <begin position="30"/>
        <end position="206"/>
    </location>
</feature>
<name>A0A5N7BN85_9EURO</name>
<dbReference type="Pfam" id="PF00293">
    <property type="entry name" value="NUDIX"/>
    <property type="match status" value="1"/>
</dbReference>
<dbReference type="OrthoDB" id="276276at2759"/>
<dbReference type="AlphaFoldDB" id="A0A5N7BN85"/>
<dbReference type="PANTHER" id="PTHR43736">
    <property type="entry name" value="ADP-RIBOSE PYROPHOSPHATASE"/>
    <property type="match status" value="1"/>
</dbReference>
<dbReference type="PANTHER" id="PTHR43736:SF1">
    <property type="entry name" value="DIHYDRONEOPTERIN TRIPHOSPHATE DIPHOSPHATASE"/>
    <property type="match status" value="1"/>
</dbReference>
<dbReference type="CDD" id="cd02883">
    <property type="entry name" value="NUDIX_Hydrolase"/>
    <property type="match status" value="1"/>
</dbReference>
<proteinExistence type="predicted"/>
<protein>
    <submittedName>
        <fullName evidence="3">NUDIX hydrolase domain-like protein</fullName>
    </submittedName>
</protein>
<dbReference type="InterPro" id="IPR015797">
    <property type="entry name" value="NUDIX_hydrolase-like_dom_sf"/>
</dbReference>
<keyword evidence="1 3" id="KW-0378">Hydrolase</keyword>
<gene>
    <name evidence="3" type="ORF">BDV26DRAFT_252183</name>
</gene>
<dbReference type="InterPro" id="IPR020084">
    <property type="entry name" value="NUDIX_hydrolase_CS"/>
</dbReference>
<organism evidence="3 4">
    <name type="scientific">Aspergillus bertholletiae</name>
    <dbReference type="NCBI Taxonomy" id="1226010"/>
    <lineage>
        <taxon>Eukaryota</taxon>
        <taxon>Fungi</taxon>
        <taxon>Dikarya</taxon>
        <taxon>Ascomycota</taxon>
        <taxon>Pezizomycotina</taxon>
        <taxon>Eurotiomycetes</taxon>
        <taxon>Eurotiomycetidae</taxon>
        <taxon>Eurotiales</taxon>
        <taxon>Aspergillaceae</taxon>
        <taxon>Aspergillus</taxon>
        <taxon>Aspergillus subgen. Circumdati</taxon>
    </lineage>
</organism>
<accession>A0A5N7BN85</accession>
<reference evidence="3 4" key="1">
    <citation type="submission" date="2019-04" db="EMBL/GenBank/DDBJ databases">
        <title>Friends and foes A comparative genomics studyof 23 Aspergillus species from section Flavi.</title>
        <authorList>
            <consortium name="DOE Joint Genome Institute"/>
            <person name="Kjaerbolling I."/>
            <person name="Vesth T."/>
            <person name="Frisvad J.C."/>
            <person name="Nybo J.L."/>
            <person name="Theobald S."/>
            <person name="Kildgaard S."/>
            <person name="Isbrandt T."/>
            <person name="Kuo A."/>
            <person name="Sato A."/>
            <person name="Lyhne E.K."/>
            <person name="Kogle M.E."/>
            <person name="Wiebenga A."/>
            <person name="Kun R.S."/>
            <person name="Lubbers R.J."/>
            <person name="Makela M.R."/>
            <person name="Barry K."/>
            <person name="Chovatia M."/>
            <person name="Clum A."/>
            <person name="Daum C."/>
            <person name="Haridas S."/>
            <person name="He G."/>
            <person name="LaButti K."/>
            <person name="Lipzen A."/>
            <person name="Mondo S."/>
            <person name="Riley R."/>
            <person name="Salamov A."/>
            <person name="Simmons B.A."/>
            <person name="Magnuson J.K."/>
            <person name="Henrissat B."/>
            <person name="Mortensen U.H."/>
            <person name="Larsen T.O."/>
            <person name="Devries R.P."/>
            <person name="Grigoriev I.V."/>
            <person name="Machida M."/>
            <person name="Baker S.E."/>
            <person name="Andersen M.R."/>
        </authorList>
    </citation>
    <scope>NUCLEOTIDE SEQUENCE [LARGE SCALE GENOMIC DNA]</scope>
    <source>
        <strain evidence="3 4">IBT 29228</strain>
    </source>
</reference>
<dbReference type="GO" id="GO:0016787">
    <property type="term" value="F:hydrolase activity"/>
    <property type="evidence" value="ECO:0007669"/>
    <property type="project" value="UniProtKB-KW"/>
</dbReference>
<dbReference type="PROSITE" id="PS00893">
    <property type="entry name" value="NUDIX_BOX"/>
    <property type="match status" value="1"/>
</dbReference>
<dbReference type="PROSITE" id="PS51462">
    <property type="entry name" value="NUDIX"/>
    <property type="match status" value="1"/>
</dbReference>
<keyword evidence="4" id="KW-1185">Reference proteome</keyword>
<dbReference type="SUPFAM" id="SSF55811">
    <property type="entry name" value="Nudix"/>
    <property type="match status" value="1"/>
</dbReference>
<evidence type="ECO:0000313" key="4">
    <source>
        <dbReference type="Proteomes" id="UP000326198"/>
    </source>
</evidence>
<dbReference type="EMBL" id="ML736157">
    <property type="protein sequence ID" value="KAE8383123.1"/>
    <property type="molecule type" value="Genomic_DNA"/>
</dbReference>
<dbReference type="Gene3D" id="3.90.79.10">
    <property type="entry name" value="Nucleoside Triphosphate Pyrophosphohydrolase"/>
    <property type="match status" value="1"/>
</dbReference>
<evidence type="ECO:0000256" key="1">
    <source>
        <dbReference type="ARBA" id="ARBA00022801"/>
    </source>
</evidence>
<evidence type="ECO:0000259" key="2">
    <source>
        <dbReference type="PROSITE" id="PS51462"/>
    </source>
</evidence>
<evidence type="ECO:0000313" key="3">
    <source>
        <dbReference type="EMBL" id="KAE8383123.1"/>
    </source>
</evidence>
<dbReference type="InterPro" id="IPR000086">
    <property type="entry name" value="NUDIX_hydrolase_dom"/>
</dbReference>